<dbReference type="AlphaFoldDB" id="A0A9J5Y7W9"/>
<feature type="non-terminal residue" evidence="2">
    <location>
        <position position="1"/>
    </location>
</feature>
<evidence type="ECO:0000313" key="2">
    <source>
        <dbReference type="EMBL" id="KAG5595364.1"/>
    </source>
</evidence>
<evidence type="ECO:0000256" key="1">
    <source>
        <dbReference type="SAM" id="MobiDB-lite"/>
    </source>
</evidence>
<feature type="region of interest" description="Disordered" evidence="1">
    <location>
        <begin position="1"/>
        <end position="35"/>
    </location>
</feature>
<protein>
    <submittedName>
        <fullName evidence="2">Uncharacterized protein</fullName>
    </submittedName>
</protein>
<sequence>ATHALEMAQREIGMDPGEGTSYSPPSQRDRFPLEAQSESPIPLVPTSLVPVEALGDAVPQPYQFHCYLTKLGTQDLQSTYCSSTRDWGIGDKGGCSVAD</sequence>
<dbReference type="Proteomes" id="UP000824120">
    <property type="component" value="Chromosome 7"/>
</dbReference>
<dbReference type="EMBL" id="JACXVP010000007">
    <property type="protein sequence ID" value="KAG5595364.1"/>
    <property type="molecule type" value="Genomic_DNA"/>
</dbReference>
<proteinExistence type="predicted"/>
<accession>A0A9J5Y7W9</accession>
<evidence type="ECO:0000313" key="3">
    <source>
        <dbReference type="Proteomes" id="UP000824120"/>
    </source>
</evidence>
<organism evidence="2 3">
    <name type="scientific">Solanum commersonii</name>
    <name type="common">Commerson's wild potato</name>
    <name type="synonym">Commerson's nightshade</name>
    <dbReference type="NCBI Taxonomy" id="4109"/>
    <lineage>
        <taxon>Eukaryota</taxon>
        <taxon>Viridiplantae</taxon>
        <taxon>Streptophyta</taxon>
        <taxon>Embryophyta</taxon>
        <taxon>Tracheophyta</taxon>
        <taxon>Spermatophyta</taxon>
        <taxon>Magnoliopsida</taxon>
        <taxon>eudicotyledons</taxon>
        <taxon>Gunneridae</taxon>
        <taxon>Pentapetalae</taxon>
        <taxon>asterids</taxon>
        <taxon>lamiids</taxon>
        <taxon>Solanales</taxon>
        <taxon>Solanaceae</taxon>
        <taxon>Solanoideae</taxon>
        <taxon>Solaneae</taxon>
        <taxon>Solanum</taxon>
    </lineage>
</organism>
<name>A0A9J5Y7W9_SOLCO</name>
<gene>
    <name evidence="2" type="ORF">H5410_036596</name>
</gene>
<reference evidence="2 3" key="1">
    <citation type="submission" date="2020-09" db="EMBL/GenBank/DDBJ databases">
        <title>De no assembly of potato wild relative species, Solanum commersonii.</title>
        <authorList>
            <person name="Cho K."/>
        </authorList>
    </citation>
    <scope>NUCLEOTIDE SEQUENCE [LARGE SCALE GENOMIC DNA]</scope>
    <source>
        <strain evidence="2">LZ3.2</strain>
        <tissue evidence="2">Leaf</tissue>
    </source>
</reference>
<comment type="caution">
    <text evidence="2">The sequence shown here is derived from an EMBL/GenBank/DDBJ whole genome shotgun (WGS) entry which is preliminary data.</text>
</comment>
<keyword evidence="3" id="KW-1185">Reference proteome</keyword>